<dbReference type="InterPro" id="IPR049892">
    <property type="entry name" value="AA9"/>
</dbReference>
<evidence type="ECO:0000256" key="16">
    <source>
        <dbReference type="SAM" id="MobiDB-lite"/>
    </source>
</evidence>
<feature type="region of interest" description="Disordered" evidence="16">
    <location>
        <begin position="244"/>
        <end position="346"/>
    </location>
</feature>
<dbReference type="GO" id="GO:0016787">
    <property type="term" value="F:hydrolase activity"/>
    <property type="evidence" value="ECO:0007669"/>
    <property type="project" value="UniProtKB-KW"/>
</dbReference>
<feature type="compositionally biased region" description="Basic residues" evidence="16">
    <location>
        <begin position="333"/>
        <end position="346"/>
    </location>
</feature>
<evidence type="ECO:0000256" key="6">
    <source>
        <dbReference type="ARBA" id="ARBA00023001"/>
    </source>
</evidence>
<evidence type="ECO:0000256" key="10">
    <source>
        <dbReference type="ARBA" id="ARBA00023157"/>
    </source>
</evidence>
<evidence type="ECO:0000256" key="13">
    <source>
        <dbReference type="ARBA" id="ARBA00044502"/>
    </source>
</evidence>
<keyword evidence="11" id="KW-0119">Carbohydrate metabolism</keyword>
<keyword evidence="20" id="KW-1185">Reference proteome</keyword>
<keyword evidence="9" id="KW-0503">Monooxygenase</keyword>
<dbReference type="CDD" id="cd21175">
    <property type="entry name" value="LPMO_AA9"/>
    <property type="match status" value="1"/>
</dbReference>
<gene>
    <name evidence="19" type="ORF">B0H16DRAFT_518282</name>
</gene>
<keyword evidence="19" id="KW-0378">Hydrolase</keyword>
<evidence type="ECO:0000256" key="1">
    <source>
        <dbReference type="ARBA" id="ARBA00001973"/>
    </source>
</evidence>
<accession>A0AAD7JFH4</accession>
<dbReference type="AlphaFoldDB" id="A0AAD7JFH4"/>
<feature type="compositionally biased region" description="Low complexity" evidence="16">
    <location>
        <begin position="313"/>
        <end position="325"/>
    </location>
</feature>
<dbReference type="PANTHER" id="PTHR33353">
    <property type="entry name" value="PUTATIVE (AFU_ORTHOLOGUE AFUA_1G12560)-RELATED"/>
    <property type="match status" value="1"/>
</dbReference>
<keyword evidence="6" id="KW-0136">Cellulose degradation</keyword>
<keyword evidence="8" id="KW-0186">Copper</keyword>
<evidence type="ECO:0000313" key="20">
    <source>
        <dbReference type="Proteomes" id="UP001215598"/>
    </source>
</evidence>
<keyword evidence="4" id="KW-0479">Metal-binding</keyword>
<dbReference type="GO" id="GO:0005576">
    <property type="term" value="C:extracellular region"/>
    <property type="evidence" value="ECO:0007669"/>
    <property type="project" value="UniProtKB-SubCell"/>
</dbReference>
<evidence type="ECO:0000256" key="17">
    <source>
        <dbReference type="SAM" id="SignalP"/>
    </source>
</evidence>
<dbReference type="Pfam" id="PF03443">
    <property type="entry name" value="AA9"/>
    <property type="match status" value="1"/>
</dbReference>
<dbReference type="EC" id="1.14.99.56" evidence="15"/>
<keyword evidence="5 17" id="KW-0732">Signal</keyword>
<dbReference type="InterPro" id="IPR005103">
    <property type="entry name" value="AA9_LPMO"/>
</dbReference>
<dbReference type="GO" id="GO:0004497">
    <property type="term" value="F:monooxygenase activity"/>
    <property type="evidence" value="ECO:0007669"/>
    <property type="project" value="UniProtKB-KW"/>
</dbReference>
<dbReference type="Gene3D" id="2.70.50.70">
    <property type="match status" value="1"/>
</dbReference>
<evidence type="ECO:0000256" key="8">
    <source>
        <dbReference type="ARBA" id="ARBA00023008"/>
    </source>
</evidence>
<evidence type="ECO:0000313" key="19">
    <source>
        <dbReference type="EMBL" id="KAJ7762634.1"/>
    </source>
</evidence>
<evidence type="ECO:0000256" key="2">
    <source>
        <dbReference type="ARBA" id="ARBA00004613"/>
    </source>
</evidence>
<keyword evidence="10" id="KW-1015">Disulfide bond</keyword>
<protein>
    <recommendedName>
        <fullName evidence="15">lytic cellulose monooxygenase (C4-dehydrogenating)</fullName>
        <ecNumber evidence="15">1.14.99.56</ecNumber>
    </recommendedName>
</protein>
<dbReference type="PANTHER" id="PTHR33353:SF10">
    <property type="entry name" value="ENDO-BETA-1,4-GLUCANASE D"/>
    <property type="match status" value="1"/>
</dbReference>
<evidence type="ECO:0000256" key="14">
    <source>
        <dbReference type="ARBA" id="ARBA00045077"/>
    </source>
</evidence>
<comment type="caution">
    <text evidence="19">The sequence shown here is derived from an EMBL/GenBank/DDBJ whole genome shotgun (WGS) entry which is preliminary data.</text>
</comment>
<feature type="chain" id="PRO_5041995896" description="lytic cellulose monooxygenase (C4-dehydrogenating)" evidence="17">
    <location>
        <begin position="20"/>
        <end position="346"/>
    </location>
</feature>
<keyword evidence="7" id="KW-0560">Oxidoreductase</keyword>
<evidence type="ECO:0000256" key="9">
    <source>
        <dbReference type="ARBA" id="ARBA00023033"/>
    </source>
</evidence>
<dbReference type="EMBL" id="JARKIB010000032">
    <property type="protein sequence ID" value="KAJ7762634.1"/>
    <property type="molecule type" value="Genomic_DNA"/>
</dbReference>
<evidence type="ECO:0000256" key="5">
    <source>
        <dbReference type="ARBA" id="ARBA00022729"/>
    </source>
</evidence>
<comment type="subcellular location">
    <subcellularLocation>
        <location evidence="2">Secreted</location>
    </subcellularLocation>
</comment>
<feature type="signal peptide" evidence="17">
    <location>
        <begin position="1"/>
        <end position="19"/>
    </location>
</feature>
<comment type="similarity">
    <text evidence="13">Belongs to the polysaccharide monooxygenase AA9 family.</text>
</comment>
<evidence type="ECO:0000256" key="12">
    <source>
        <dbReference type="ARBA" id="ARBA00023326"/>
    </source>
</evidence>
<dbReference type="GO" id="GO:0046872">
    <property type="term" value="F:metal ion binding"/>
    <property type="evidence" value="ECO:0007669"/>
    <property type="project" value="UniProtKB-KW"/>
</dbReference>
<feature type="domain" description="Auxiliary Activity family 9 catalytic" evidence="18">
    <location>
        <begin position="20"/>
        <end position="231"/>
    </location>
</feature>
<comment type="cofactor">
    <cofactor evidence="1">
        <name>Cu(2+)</name>
        <dbReference type="ChEBI" id="CHEBI:29036"/>
    </cofactor>
</comment>
<evidence type="ECO:0000256" key="7">
    <source>
        <dbReference type="ARBA" id="ARBA00023002"/>
    </source>
</evidence>
<proteinExistence type="inferred from homology"/>
<dbReference type="Proteomes" id="UP001215598">
    <property type="component" value="Unassembled WGS sequence"/>
</dbReference>
<dbReference type="GO" id="GO:0030245">
    <property type="term" value="P:cellulose catabolic process"/>
    <property type="evidence" value="ECO:0007669"/>
    <property type="project" value="UniProtKB-KW"/>
</dbReference>
<sequence>MKSAAVTLFSASLIASAAAHGWVGTLTVNGKKYIGNKPVEQTPHGVPSVVRQISNNLPVKDVTSPALICGRSALPAADVATVPAGATMLFDWNTLSGVWFHNVGPIITYLASCGTESCAEFDATKAKWFKIDQQGQDENGNWAQAKLDNGSPASVTLPANIAPGSYLVRTEIIALHTAQSPGGAEFYPSCSQITVTGSGSGVPAASELVSFPGAYNAKAPGILLDVYDMKTPYQFPGPPVAAFVSGAPPPPAQAPAPARTTPAHTPTSTGTAAKPTGTKVCKNKNGKKSGNGNMGKRERIWARADVPGAEPTASPVAAPAVSRVARVADTRRSRARHGRRVAARSH</sequence>
<evidence type="ECO:0000256" key="15">
    <source>
        <dbReference type="ARBA" id="ARBA00047174"/>
    </source>
</evidence>
<evidence type="ECO:0000256" key="3">
    <source>
        <dbReference type="ARBA" id="ARBA00022525"/>
    </source>
</evidence>
<comment type="catalytic activity">
    <reaction evidence="14">
        <text>[(1-&gt;4)-beta-D-glucosyl]n+m + reduced acceptor + O2 = 4-dehydro-beta-D-glucosyl-[(1-&gt;4)-beta-D-glucosyl]n-1 + [(1-&gt;4)-beta-D-glucosyl]m + acceptor + H2O.</text>
        <dbReference type="EC" id="1.14.99.56"/>
    </reaction>
</comment>
<keyword evidence="3" id="KW-0964">Secreted</keyword>
<evidence type="ECO:0000256" key="11">
    <source>
        <dbReference type="ARBA" id="ARBA00023277"/>
    </source>
</evidence>
<evidence type="ECO:0000259" key="18">
    <source>
        <dbReference type="Pfam" id="PF03443"/>
    </source>
</evidence>
<name>A0AAD7JFH4_9AGAR</name>
<evidence type="ECO:0000256" key="4">
    <source>
        <dbReference type="ARBA" id="ARBA00022723"/>
    </source>
</evidence>
<feature type="compositionally biased region" description="Low complexity" evidence="16">
    <location>
        <begin position="255"/>
        <end position="273"/>
    </location>
</feature>
<reference evidence="19" key="1">
    <citation type="submission" date="2023-03" db="EMBL/GenBank/DDBJ databases">
        <title>Massive genome expansion in bonnet fungi (Mycena s.s.) driven by repeated elements and novel gene families across ecological guilds.</title>
        <authorList>
            <consortium name="Lawrence Berkeley National Laboratory"/>
            <person name="Harder C.B."/>
            <person name="Miyauchi S."/>
            <person name="Viragh M."/>
            <person name="Kuo A."/>
            <person name="Thoen E."/>
            <person name="Andreopoulos B."/>
            <person name="Lu D."/>
            <person name="Skrede I."/>
            <person name="Drula E."/>
            <person name="Henrissat B."/>
            <person name="Morin E."/>
            <person name="Kohler A."/>
            <person name="Barry K."/>
            <person name="LaButti K."/>
            <person name="Morin E."/>
            <person name="Salamov A."/>
            <person name="Lipzen A."/>
            <person name="Mereny Z."/>
            <person name="Hegedus B."/>
            <person name="Baldrian P."/>
            <person name="Stursova M."/>
            <person name="Weitz H."/>
            <person name="Taylor A."/>
            <person name="Grigoriev I.V."/>
            <person name="Nagy L.G."/>
            <person name="Martin F."/>
            <person name="Kauserud H."/>
        </authorList>
    </citation>
    <scope>NUCLEOTIDE SEQUENCE</scope>
    <source>
        <strain evidence="19">CBHHK182m</strain>
    </source>
</reference>
<organism evidence="19 20">
    <name type="scientific">Mycena metata</name>
    <dbReference type="NCBI Taxonomy" id="1033252"/>
    <lineage>
        <taxon>Eukaryota</taxon>
        <taxon>Fungi</taxon>
        <taxon>Dikarya</taxon>
        <taxon>Basidiomycota</taxon>
        <taxon>Agaricomycotina</taxon>
        <taxon>Agaricomycetes</taxon>
        <taxon>Agaricomycetidae</taxon>
        <taxon>Agaricales</taxon>
        <taxon>Marasmiineae</taxon>
        <taxon>Mycenaceae</taxon>
        <taxon>Mycena</taxon>
    </lineage>
</organism>
<keyword evidence="12" id="KW-0624">Polysaccharide degradation</keyword>